<accession>A0AAJ7SX27</accession>
<evidence type="ECO:0000313" key="10">
    <source>
        <dbReference type="RefSeq" id="XP_032807162.1"/>
    </source>
</evidence>
<dbReference type="InterPro" id="IPR026171">
    <property type="entry name" value="FANCI"/>
</dbReference>
<dbReference type="Pfam" id="PF14679">
    <property type="entry name" value="FANCI_HD1"/>
    <property type="match status" value="1"/>
</dbReference>
<dbReference type="Pfam" id="PF14674">
    <property type="entry name" value="FANCI_S1-cap"/>
    <property type="match status" value="1"/>
</dbReference>
<dbReference type="Pfam" id="PF14678">
    <property type="entry name" value="FANCI_S4"/>
    <property type="match status" value="1"/>
</dbReference>
<feature type="domain" description="FANCI helical" evidence="7">
    <location>
        <begin position="286"/>
        <end position="373"/>
    </location>
</feature>
<dbReference type="InterPro" id="IPR029313">
    <property type="entry name" value="FANCI_S3"/>
</dbReference>
<dbReference type="InterPro" id="IPR029310">
    <property type="entry name" value="FANCI_HD1"/>
</dbReference>
<feature type="domain" description="FANCI solenoid 2" evidence="4">
    <location>
        <begin position="380"/>
        <end position="542"/>
    </location>
</feature>
<dbReference type="InterPro" id="IPR029308">
    <property type="entry name" value="FANCI_S1"/>
</dbReference>
<evidence type="ECO:0000259" key="7">
    <source>
        <dbReference type="Pfam" id="PF14679"/>
    </source>
</evidence>
<evidence type="ECO:0000259" key="6">
    <source>
        <dbReference type="Pfam" id="PF14678"/>
    </source>
</evidence>
<evidence type="ECO:0000259" key="4">
    <source>
        <dbReference type="Pfam" id="PF14676"/>
    </source>
</evidence>
<feature type="domain" description="FANCI solenoid 1 cap" evidence="2">
    <location>
        <begin position="3"/>
        <end position="54"/>
    </location>
</feature>
<sequence>MDKRMLLMLEQGDSASLQKELEALPNGELEELIKRHAVRGEGDLNALLRAIFLGSPCHSGDGVERRLKTYTCCAKLAESGDMENYVAVNMMGLLMMETDYLPGSCLAKLASMYVDSIKSGRVMNGRSLDLLPNILSSLGSREKITYGEGQLSGMEYKKQIINTLCSSRWDSQCVIHLTSMFRDVPLSQEELQFVMEKVLRLLPSLELQELPPLVYQLLLLAPKSHKKLALEGIVSFFKEQDLLHSNQKSTEDATELEVAAMSTVPLRHVEGTIILHIVFAVKLDQDLGREFIKTLKVGQLGDVGRVLCPFNVALTLSLARIHRLEEQVFEMMKVAILKSFRDQQMQQSSALIKDLVSSQVWCVSDVILETIQNSGWDHISQGLVQLGFTLMDSFGPKAGPGGKVAETGAGVSRTPAQQACSLGARVLLETFKAHDLVRREILEQLLNRVVTKATVPITHYLELLSDMVTSAPLNLLECLPKVQEAFDYLSVLPSPVTKGLLQAILPLLRVRINLKDSLILALRKGMFSSQLEARKSSVIGYLLLLKNFKVLGSLASSQTLSSQGFSASQVKVEVHARLNPAANEALCLEILGSLRRCLIQQADVRLLFYEGLYDVLRRNSKLGSTILQMLLVQLKRCYEAGDVLPPVRLDGCITAQGEQVFLQEPLGHLLCCTVHCVMKWREIKAQTVGDDEDDEDDDDDGGGEGSSEYAGEGAQSCQRQLETMLESMTRRMIKSDLDDFELDKSADFSLTTSVGVKNNIYVILVMGMYEVLMEYSFIMGDPSRQKVEQVLGLFQRYHKLVEILREKSAKGKGGATSKTPRSLLSLRCIDLLLSALYCDESSDHEAMLAPLRGSVEFQRYVLAVVQQKVQQAEEIGHVDGPDGQDPDKVLRHLVSIARALLRKCFSVAVPTNDSSVVSSGVVESVAKKDKHKGIPLLCLDVLQRVITAVNTRFSHKKESLYAALDLSREDPEDADNVIIAERAAFHMRQFQRSVVGQLSGGEEDLNMKELHGLVSLLLALSKELQPGSTEFEQCLNWTTKICKESKIEDLLLCKMLMNLLFSLHLAHKGPRSLLKDLAQDIHSQLGDIDEDVQVENQSIYAIVNSKTAPSVTLVVLSHAEHMLEDVEWLIARLRGELAYAKPVTSEEGTQDLGPRQAQERAAAVQLGALVTCCHELVQAALPAGSCSTNLLKLLTKMYSVLASITKYYLQVYTQNIGDLPGRFEKLVKLSGSHLTPQCYAMITYIQSVQSDSLNHSSDKKSKRGAAALASAAKAKVLRETRPIPNLIFYIEQYECFLIQLSKKSKVNLMEGMKPSTSRDFRINAATLKEALENQDSDNEDATQSGDGTQSTTISVQEKSQKPPNKKRKT</sequence>
<organism evidence="9 10">
    <name type="scientific">Petromyzon marinus</name>
    <name type="common">Sea lamprey</name>
    <dbReference type="NCBI Taxonomy" id="7757"/>
    <lineage>
        <taxon>Eukaryota</taxon>
        <taxon>Metazoa</taxon>
        <taxon>Chordata</taxon>
        <taxon>Craniata</taxon>
        <taxon>Vertebrata</taxon>
        <taxon>Cyclostomata</taxon>
        <taxon>Hyperoartia</taxon>
        <taxon>Petromyzontiformes</taxon>
        <taxon>Petromyzontidae</taxon>
        <taxon>Petromyzon</taxon>
    </lineage>
</organism>
<dbReference type="InterPro" id="IPR029314">
    <property type="entry name" value="FANCI_S4"/>
</dbReference>
<feature type="domain" description="FANCI helical" evidence="8">
    <location>
        <begin position="559"/>
        <end position="804"/>
    </location>
</feature>
<dbReference type="PANTHER" id="PTHR21818:SF0">
    <property type="entry name" value="FANCONI ANEMIA GROUP I PROTEIN"/>
    <property type="match status" value="1"/>
</dbReference>
<dbReference type="GeneID" id="116940907"/>
<evidence type="ECO:0000259" key="8">
    <source>
        <dbReference type="Pfam" id="PF14680"/>
    </source>
</evidence>
<name>A0AAJ7SX27_PETMA</name>
<dbReference type="RefSeq" id="XP_032807162.1">
    <property type="nucleotide sequence ID" value="XM_032951271.1"/>
</dbReference>
<dbReference type="InterPro" id="IPR029315">
    <property type="entry name" value="FANCI_S2"/>
</dbReference>
<dbReference type="CDD" id="cd11720">
    <property type="entry name" value="FANCI"/>
    <property type="match status" value="1"/>
</dbReference>
<dbReference type="InterPro" id="IPR029305">
    <property type="entry name" value="FANCI_S1-cap"/>
</dbReference>
<feature type="domain" description="FANCI solenoid 4" evidence="6">
    <location>
        <begin position="1074"/>
        <end position="1329"/>
    </location>
</feature>
<dbReference type="Pfam" id="PF14680">
    <property type="entry name" value="FANCI_HD2"/>
    <property type="match status" value="1"/>
</dbReference>
<evidence type="ECO:0000313" key="9">
    <source>
        <dbReference type="Proteomes" id="UP001318040"/>
    </source>
</evidence>
<proteinExistence type="predicted"/>
<evidence type="ECO:0000259" key="5">
    <source>
        <dbReference type="Pfam" id="PF14677"/>
    </source>
</evidence>
<feature type="compositionally biased region" description="Acidic residues" evidence="1">
    <location>
        <begin position="689"/>
        <end position="702"/>
    </location>
</feature>
<reference evidence="10" key="1">
    <citation type="submission" date="2025-08" db="UniProtKB">
        <authorList>
            <consortium name="RefSeq"/>
        </authorList>
    </citation>
    <scope>IDENTIFICATION</scope>
    <source>
        <tissue evidence="10">Sperm</tissue>
    </source>
</reference>
<keyword evidence="9" id="KW-1185">Reference proteome</keyword>
<feature type="compositionally biased region" description="Polar residues" evidence="1">
    <location>
        <begin position="1341"/>
        <end position="1357"/>
    </location>
</feature>
<dbReference type="GO" id="GO:0070182">
    <property type="term" value="F:DNA polymerase binding"/>
    <property type="evidence" value="ECO:0007669"/>
    <property type="project" value="TreeGrafter"/>
</dbReference>
<evidence type="ECO:0000259" key="3">
    <source>
        <dbReference type="Pfam" id="PF14675"/>
    </source>
</evidence>
<dbReference type="GO" id="GO:0006281">
    <property type="term" value="P:DNA repair"/>
    <property type="evidence" value="ECO:0007669"/>
    <property type="project" value="InterPro"/>
</dbReference>
<dbReference type="Proteomes" id="UP001318040">
    <property type="component" value="Chromosome 1"/>
</dbReference>
<dbReference type="CTD" id="55215"/>
<dbReference type="KEGG" id="pmrn:116940907"/>
<evidence type="ECO:0000259" key="2">
    <source>
        <dbReference type="Pfam" id="PF14674"/>
    </source>
</evidence>
<feature type="region of interest" description="Disordered" evidence="1">
    <location>
        <begin position="1329"/>
        <end position="1369"/>
    </location>
</feature>
<dbReference type="PANTHER" id="PTHR21818">
    <property type="entry name" value="BC025462 PROTEIN"/>
    <property type="match status" value="1"/>
</dbReference>
<gene>
    <name evidence="10" type="primary">FANCI</name>
</gene>
<dbReference type="Pfam" id="PF14675">
    <property type="entry name" value="FANCI_S1"/>
    <property type="match status" value="1"/>
</dbReference>
<evidence type="ECO:0000256" key="1">
    <source>
        <dbReference type="SAM" id="MobiDB-lite"/>
    </source>
</evidence>
<dbReference type="InterPro" id="IPR029312">
    <property type="entry name" value="FANCI_HD2"/>
</dbReference>
<feature type="domain" description="FANCI solenoid 3" evidence="5">
    <location>
        <begin position="823"/>
        <end position="1060"/>
    </location>
</feature>
<feature type="domain" description="FANCI solenoid 1" evidence="3">
    <location>
        <begin position="64"/>
        <end position="282"/>
    </location>
</feature>
<dbReference type="Pfam" id="PF14677">
    <property type="entry name" value="FANCI_S3"/>
    <property type="match status" value="1"/>
</dbReference>
<protein>
    <submittedName>
        <fullName evidence="10">Fanconi anemia group I protein isoform X1</fullName>
    </submittedName>
</protein>
<feature type="region of interest" description="Disordered" evidence="1">
    <location>
        <begin position="687"/>
        <end position="715"/>
    </location>
</feature>
<dbReference type="Pfam" id="PF14676">
    <property type="entry name" value="FANCI_S2"/>
    <property type="match status" value="1"/>
</dbReference>